<name>A0A1G2H4D7_9BACT</name>
<evidence type="ECO:0000313" key="1">
    <source>
        <dbReference type="EMBL" id="OGZ57354.1"/>
    </source>
</evidence>
<dbReference type="Pfam" id="PF04464">
    <property type="entry name" value="Glyphos_transf"/>
    <property type="match status" value="1"/>
</dbReference>
<dbReference type="EMBL" id="MHOD01000032">
    <property type="protein sequence ID" value="OGZ57354.1"/>
    <property type="molecule type" value="Genomic_DNA"/>
</dbReference>
<comment type="caution">
    <text evidence="1">The sequence shown here is derived from an EMBL/GenBank/DDBJ whole genome shotgun (WGS) entry which is preliminary data.</text>
</comment>
<evidence type="ECO:0000313" key="2">
    <source>
        <dbReference type="Proteomes" id="UP000177932"/>
    </source>
</evidence>
<dbReference type="AlphaFoldDB" id="A0A1G2H4D7"/>
<dbReference type="GO" id="GO:0047355">
    <property type="term" value="F:CDP-glycerol glycerophosphotransferase activity"/>
    <property type="evidence" value="ECO:0007669"/>
    <property type="project" value="InterPro"/>
</dbReference>
<accession>A0A1G2H4D7</accession>
<dbReference type="Proteomes" id="UP000177932">
    <property type="component" value="Unassembled WGS sequence"/>
</dbReference>
<proteinExistence type="predicted"/>
<sequence>MKICLYAHDWNYIDNYEPVTKILESQNINFDILVLKKARHQSFLYFSRKYKKKYGAKFITIYDIKFGKEIISLSKLPVIGLPAEVSLGTSLLKYFLVKKKYTHIVVSDDRIIEACILIKAANEARIKNVVLYPVEGLQIVKSLMLTKIQAQKSMPESKKRRVASSISRVIYPKNSAICEGKPFYFFPPNEVLRLGGMEIFPKNPWVRGANKLTKIAANSMMQARENYVHGVNANKIFITGFPPHDKLLDLIKNREQNKARIKSALHLDPNKKIFLIAGTNYSDDFDPPRFSEIDKDISRVISILSYKIGPSFDFIFKIHPRVDIAGQENIFSDQVKEKIKFVKDEFSIYELVTISDAILNFISASMDASLITDAPIFCYKIPGRMIFEQEIARYKSITPLYNIVDLERNLSILGKIPAFDEILRKEDRKNFGIFDGRNAERFVSLL</sequence>
<dbReference type="InterPro" id="IPR043148">
    <property type="entry name" value="TagF_C"/>
</dbReference>
<organism evidence="1 2">
    <name type="scientific">Candidatus Spechtbacteria bacterium RIFCSPHIGHO2_01_FULL_43_30</name>
    <dbReference type="NCBI Taxonomy" id="1802158"/>
    <lineage>
        <taxon>Bacteria</taxon>
        <taxon>Candidatus Spechtiibacteriota</taxon>
    </lineage>
</organism>
<dbReference type="InterPro" id="IPR007554">
    <property type="entry name" value="Glycerophosphate_synth"/>
</dbReference>
<dbReference type="Gene3D" id="3.40.50.12580">
    <property type="match status" value="1"/>
</dbReference>
<dbReference type="GO" id="GO:0016020">
    <property type="term" value="C:membrane"/>
    <property type="evidence" value="ECO:0007669"/>
    <property type="project" value="InterPro"/>
</dbReference>
<protein>
    <recommendedName>
        <fullName evidence="3">UDP-N-acetylglucosamine 2-epimerase domain-containing protein</fullName>
    </recommendedName>
</protein>
<dbReference type="SUPFAM" id="SSF53756">
    <property type="entry name" value="UDP-Glycosyltransferase/glycogen phosphorylase"/>
    <property type="match status" value="1"/>
</dbReference>
<gene>
    <name evidence="1" type="ORF">A2827_03655</name>
</gene>
<evidence type="ECO:0008006" key="3">
    <source>
        <dbReference type="Google" id="ProtNLM"/>
    </source>
</evidence>
<reference evidence="1 2" key="1">
    <citation type="journal article" date="2016" name="Nat. Commun.">
        <title>Thousands of microbial genomes shed light on interconnected biogeochemical processes in an aquifer system.</title>
        <authorList>
            <person name="Anantharaman K."/>
            <person name="Brown C.T."/>
            <person name="Hug L.A."/>
            <person name="Sharon I."/>
            <person name="Castelle C.J."/>
            <person name="Probst A.J."/>
            <person name="Thomas B.C."/>
            <person name="Singh A."/>
            <person name="Wilkins M.J."/>
            <person name="Karaoz U."/>
            <person name="Brodie E.L."/>
            <person name="Williams K.H."/>
            <person name="Hubbard S.S."/>
            <person name="Banfield J.F."/>
        </authorList>
    </citation>
    <scope>NUCLEOTIDE SEQUENCE [LARGE SCALE GENOMIC DNA]</scope>
</reference>